<reference evidence="3" key="1">
    <citation type="submission" date="2021-01" db="EMBL/GenBank/DDBJ databases">
        <authorList>
            <person name="Corre E."/>
            <person name="Pelletier E."/>
            <person name="Niang G."/>
            <person name="Scheremetjew M."/>
            <person name="Finn R."/>
            <person name="Kale V."/>
            <person name="Holt S."/>
            <person name="Cochrane G."/>
            <person name="Meng A."/>
            <person name="Brown T."/>
            <person name="Cohen L."/>
        </authorList>
    </citation>
    <scope>NUCLEOTIDE SEQUENCE</scope>
    <source>
        <strain evidence="3">CCMP1661</strain>
    </source>
</reference>
<protein>
    <recommendedName>
        <fullName evidence="2">FCP1 homology domain-containing protein</fullName>
    </recommendedName>
</protein>
<name>A0A7S2Y4G0_9STRA</name>
<dbReference type="SMART" id="SM00577">
    <property type="entry name" value="CPDc"/>
    <property type="match status" value="1"/>
</dbReference>
<dbReference type="InterPro" id="IPR023214">
    <property type="entry name" value="HAD_sf"/>
</dbReference>
<dbReference type="Pfam" id="PF03031">
    <property type="entry name" value="NIF"/>
    <property type="match status" value="1"/>
</dbReference>
<evidence type="ECO:0000259" key="2">
    <source>
        <dbReference type="PROSITE" id="PS50969"/>
    </source>
</evidence>
<dbReference type="CDD" id="cd07521">
    <property type="entry name" value="HAD_FCP1-like"/>
    <property type="match status" value="1"/>
</dbReference>
<feature type="compositionally biased region" description="Basic and acidic residues" evidence="1">
    <location>
        <begin position="12"/>
        <end position="23"/>
    </location>
</feature>
<dbReference type="AlphaFoldDB" id="A0A7S2Y4G0"/>
<evidence type="ECO:0000256" key="1">
    <source>
        <dbReference type="SAM" id="MobiDB-lite"/>
    </source>
</evidence>
<dbReference type="InterPro" id="IPR050365">
    <property type="entry name" value="TIM50"/>
</dbReference>
<accession>A0A7S2Y4G0</accession>
<dbReference type="NCBIfam" id="TIGR02251">
    <property type="entry name" value="HIF-SF_euk"/>
    <property type="match status" value="1"/>
</dbReference>
<dbReference type="InterPro" id="IPR004274">
    <property type="entry name" value="FCP1_dom"/>
</dbReference>
<dbReference type="SUPFAM" id="SSF56784">
    <property type="entry name" value="HAD-like"/>
    <property type="match status" value="1"/>
</dbReference>
<feature type="domain" description="FCP1 homology" evidence="2">
    <location>
        <begin position="166"/>
        <end position="324"/>
    </location>
</feature>
<dbReference type="InterPro" id="IPR011948">
    <property type="entry name" value="Dullard_phosphatase"/>
</dbReference>
<dbReference type="EMBL" id="HBHR01022053">
    <property type="protein sequence ID" value="CAD9873488.1"/>
    <property type="molecule type" value="Transcribed_RNA"/>
</dbReference>
<dbReference type="GO" id="GO:0016791">
    <property type="term" value="F:phosphatase activity"/>
    <property type="evidence" value="ECO:0007669"/>
    <property type="project" value="InterPro"/>
</dbReference>
<gene>
    <name evidence="3" type="ORF">FJAP1339_LOCUS11283</name>
</gene>
<organism evidence="3">
    <name type="scientific">Fibrocapsa japonica</name>
    <dbReference type="NCBI Taxonomy" id="94617"/>
    <lineage>
        <taxon>Eukaryota</taxon>
        <taxon>Sar</taxon>
        <taxon>Stramenopiles</taxon>
        <taxon>Ochrophyta</taxon>
        <taxon>Raphidophyceae</taxon>
        <taxon>Chattonellales</taxon>
        <taxon>Chattonellaceae</taxon>
        <taxon>Fibrocapsa</taxon>
    </lineage>
</organism>
<dbReference type="FunFam" id="3.40.50.1000:FF:000093">
    <property type="entry name" value="NLI interacting factor-like phosphatase family protein"/>
    <property type="match status" value="1"/>
</dbReference>
<proteinExistence type="predicted"/>
<sequence>MDFLSFFRGGKKKPDASFLKSDDGQSTQISKKDSPAVDISHIVTQVDRQGKQNTGQETAEIQKNQQPAGADLNICQCFFLCIDKDSWNELQQNPANSKADAQEEQLTWLKMVRQAARGSQRAGGSRDLREEALEAQDDDAYEVAEGEADQAEWPSWAPLLPPQTKEFQGKKTLVLDLDETLVHGSLHDIEDADLVCPVDTDQGHFRVAIRVRPGVEQFLEAVAPHFELVIFTASLESYACQVVDYLDAPHRVTHRLFRDNCIFTQSGYVKDLSRLQRDLTQTIMVDNSAEAISFQPENAIVCLSFFEDENDIELWIIAEFLIAIKDVEDVRQHLYSFPDFRLKRMQELGRLN</sequence>
<dbReference type="PROSITE" id="PS50969">
    <property type="entry name" value="FCP1"/>
    <property type="match status" value="1"/>
</dbReference>
<feature type="region of interest" description="Disordered" evidence="1">
    <location>
        <begin position="1"/>
        <end position="37"/>
    </location>
</feature>
<dbReference type="InterPro" id="IPR036412">
    <property type="entry name" value="HAD-like_sf"/>
</dbReference>
<evidence type="ECO:0000313" key="3">
    <source>
        <dbReference type="EMBL" id="CAD9873488.1"/>
    </source>
</evidence>
<dbReference type="PANTHER" id="PTHR12210">
    <property type="entry name" value="DULLARD PROTEIN PHOSPHATASE"/>
    <property type="match status" value="1"/>
</dbReference>
<dbReference type="Gene3D" id="3.40.50.1000">
    <property type="entry name" value="HAD superfamily/HAD-like"/>
    <property type="match status" value="1"/>
</dbReference>